<keyword evidence="3" id="KW-1185">Reference proteome</keyword>
<gene>
    <name evidence="2" type="ORF">L596_014130</name>
</gene>
<comment type="caution">
    <text evidence="2">The sequence shown here is derived from an EMBL/GenBank/DDBJ whole genome shotgun (WGS) entry which is preliminary data.</text>
</comment>
<dbReference type="STRING" id="34508.A0A4U5NBT9"/>
<proteinExistence type="predicted"/>
<dbReference type="OrthoDB" id="2414723at2759"/>
<dbReference type="Proteomes" id="UP000298663">
    <property type="component" value="Unassembled WGS sequence"/>
</dbReference>
<dbReference type="InterPro" id="IPR003131">
    <property type="entry name" value="T1-type_BTB"/>
</dbReference>
<reference evidence="2 3" key="1">
    <citation type="journal article" date="2015" name="Genome Biol.">
        <title>Comparative genomics of Steinernema reveals deeply conserved gene regulatory networks.</title>
        <authorList>
            <person name="Dillman A.R."/>
            <person name="Macchietto M."/>
            <person name="Porter C.F."/>
            <person name="Rogers A."/>
            <person name="Williams B."/>
            <person name="Antoshechkin I."/>
            <person name="Lee M.M."/>
            <person name="Goodwin Z."/>
            <person name="Lu X."/>
            <person name="Lewis E.E."/>
            <person name="Goodrich-Blair H."/>
            <person name="Stock S.P."/>
            <person name="Adams B.J."/>
            <person name="Sternberg P.W."/>
            <person name="Mortazavi A."/>
        </authorList>
    </citation>
    <scope>NUCLEOTIDE SEQUENCE [LARGE SCALE GENOMIC DNA]</scope>
    <source>
        <strain evidence="2 3">ALL</strain>
    </source>
</reference>
<accession>A0A4U5NBT9</accession>
<sequence length="134" mass="15746">MFKEDRTGKMFVNRDGDLFKWILQFMRDGKRCVLPNDTVTLRQLHREAEFFGLDALQNVISERLLDEHRTISRKEAMVDELLEQVRQVAVTLRKANGISEPRRSQDEAPRQVLPTFNVDRARNFHSQDSASRIF</sequence>
<name>A0A4U5NBT9_STECR</name>
<dbReference type="SUPFAM" id="SSF54695">
    <property type="entry name" value="POZ domain"/>
    <property type="match status" value="1"/>
</dbReference>
<dbReference type="Gene3D" id="3.30.710.10">
    <property type="entry name" value="Potassium Channel Kv1.1, Chain A"/>
    <property type="match status" value="1"/>
</dbReference>
<evidence type="ECO:0000313" key="2">
    <source>
        <dbReference type="EMBL" id="TKR79990.1"/>
    </source>
</evidence>
<dbReference type="AlphaFoldDB" id="A0A4U5NBT9"/>
<organism evidence="2 3">
    <name type="scientific">Steinernema carpocapsae</name>
    <name type="common">Entomopathogenic nematode</name>
    <dbReference type="NCBI Taxonomy" id="34508"/>
    <lineage>
        <taxon>Eukaryota</taxon>
        <taxon>Metazoa</taxon>
        <taxon>Ecdysozoa</taxon>
        <taxon>Nematoda</taxon>
        <taxon>Chromadorea</taxon>
        <taxon>Rhabditida</taxon>
        <taxon>Tylenchina</taxon>
        <taxon>Panagrolaimomorpha</taxon>
        <taxon>Strongyloidoidea</taxon>
        <taxon>Steinernematidae</taxon>
        <taxon>Steinernema</taxon>
    </lineage>
</organism>
<dbReference type="EMBL" id="AZBU02000004">
    <property type="protein sequence ID" value="TKR79990.1"/>
    <property type="molecule type" value="Genomic_DNA"/>
</dbReference>
<dbReference type="Pfam" id="PF02214">
    <property type="entry name" value="BTB_2"/>
    <property type="match status" value="1"/>
</dbReference>
<feature type="domain" description="Potassium channel tetramerisation-type BTB" evidence="1">
    <location>
        <begin position="3"/>
        <end position="56"/>
    </location>
</feature>
<dbReference type="PANTHER" id="PTHR14499:SF135">
    <property type="entry name" value="BTB DOMAIN-CONTAINING PROTEIN-RELATED"/>
    <property type="match status" value="1"/>
</dbReference>
<dbReference type="GO" id="GO:0051260">
    <property type="term" value="P:protein homooligomerization"/>
    <property type="evidence" value="ECO:0007669"/>
    <property type="project" value="InterPro"/>
</dbReference>
<protein>
    <recommendedName>
        <fullName evidence="1">Potassium channel tetramerisation-type BTB domain-containing protein</fullName>
    </recommendedName>
</protein>
<evidence type="ECO:0000313" key="3">
    <source>
        <dbReference type="Proteomes" id="UP000298663"/>
    </source>
</evidence>
<evidence type="ECO:0000259" key="1">
    <source>
        <dbReference type="Pfam" id="PF02214"/>
    </source>
</evidence>
<dbReference type="InterPro" id="IPR011333">
    <property type="entry name" value="SKP1/BTB/POZ_sf"/>
</dbReference>
<dbReference type="PANTHER" id="PTHR14499">
    <property type="entry name" value="POTASSIUM CHANNEL TETRAMERIZATION DOMAIN-CONTAINING"/>
    <property type="match status" value="1"/>
</dbReference>
<reference evidence="2 3" key="2">
    <citation type="journal article" date="2019" name="G3 (Bethesda)">
        <title>Hybrid Assembly of the Genome of the Entomopathogenic Nematode Steinernema carpocapsae Identifies the X-Chromosome.</title>
        <authorList>
            <person name="Serra L."/>
            <person name="Macchietto M."/>
            <person name="Macias-Munoz A."/>
            <person name="McGill C.J."/>
            <person name="Rodriguez I.M."/>
            <person name="Rodriguez B."/>
            <person name="Murad R."/>
            <person name="Mortazavi A."/>
        </authorList>
    </citation>
    <scope>NUCLEOTIDE SEQUENCE [LARGE SCALE GENOMIC DNA]</scope>
    <source>
        <strain evidence="2 3">ALL</strain>
    </source>
</reference>